<reference evidence="2 3" key="1">
    <citation type="submission" date="2018-03" db="EMBL/GenBank/DDBJ databases">
        <title>Genome assembly of novel Miniimonas species PCH200.</title>
        <authorList>
            <person name="Thakur V."/>
            <person name="Kumar V."/>
            <person name="Singh D."/>
        </authorList>
    </citation>
    <scope>NUCLEOTIDE SEQUENCE [LARGE SCALE GENOMIC DNA]</scope>
    <source>
        <strain evidence="2 3">PCH200</strain>
    </source>
</reference>
<gene>
    <name evidence="2" type="ORF">C8046_03035</name>
</gene>
<evidence type="ECO:0000256" key="1">
    <source>
        <dbReference type="SAM" id="Phobius"/>
    </source>
</evidence>
<feature type="transmembrane region" description="Helical" evidence="1">
    <location>
        <begin position="28"/>
        <end position="46"/>
    </location>
</feature>
<keyword evidence="1" id="KW-0472">Membrane</keyword>
<dbReference type="EMBL" id="PYHR01000002">
    <property type="protein sequence ID" value="PWD49819.1"/>
    <property type="molecule type" value="Genomic_DNA"/>
</dbReference>
<keyword evidence="1" id="KW-1133">Transmembrane helix</keyword>
<accession>A0A2U1ZS56</accession>
<evidence type="ECO:0000313" key="2">
    <source>
        <dbReference type="EMBL" id="PWD49819.1"/>
    </source>
</evidence>
<keyword evidence="1" id="KW-0812">Transmembrane</keyword>
<organism evidence="2 3">
    <name type="scientific">Serinibacter arcticus</name>
    <dbReference type="NCBI Taxonomy" id="1655435"/>
    <lineage>
        <taxon>Bacteria</taxon>
        <taxon>Bacillati</taxon>
        <taxon>Actinomycetota</taxon>
        <taxon>Actinomycetes</taxon>
        <taxon>Micrococcales</taxon>
        <taxon>Beutenbergiaceae</taxon>
        <taxon>Serinibacter</taxon>
    </lineage>
</organism>
<name>A0A2U1ZS56_9MICO</name>
<dbReference type="AlphaFoldDB" id="A0A2U1ZS56"/>
<proteinExistence type="predicted"/>
<keyword evidence="3" id="KW-1185">Reference proteome</keyword>
<sequence length="59" mass="6502">MAWFFAASATLMLLIGVGNLFFGLDRAWSSLFMIPLGSLNLIWAVTSLRNKRGTRPAAE</sequence>
<dbReference type="Proteomes" id="UP000245166">
    <property type="component" value="Unassembled WGS sequence"/>
</dbReference>
<protein>
    <submittedName>
        <fullName evidence="2">Uncharacterized protein</fullName>
    </submittedName>
</protein>
<comment type="caution">
    <text evidence="2">The sequence shown here is derived from an EMBL/GenBank/DDBJ whole genome shotgun (WGS) entry which is preliminary data.</text>
</comment>
<evidence type="ECO:0000313" key="3">
    <source>
        <dbReference type="Proteomes" id="UP000245166"/>
    </source>
</evidence>